<comment type="caution">
    <text evidence="2">The sequence shown here is derived from an EMBL/GenBank/DDBJ whole genome shotgun (WGS) entry which is preliminary data.</text>
</comment>
<organism evidence="2 3">
    <name type="scientific">Lymnaea stagnalis</name>
    <name type="common">Great pond snail</name>
    <name type="synonym">Helix stagnalis</name>
    <dbReference type="NCBI Taxonomy" id="6523"/>
    <lineage>
        <taxon>Eukaryota</taxon>
        <taxon>Metazoa</taxon>
        <taxon>Spiralia</taxon>
        <taxon>Lophotrochozoa</taxon>
        <taxon>Mollusca</taxon>
        <taxon>Gastropoda</taxon>
        <taxon>Heterobranchia</taxon>
        <taxon>Euthyneura</taxon>
        <taxon>Panpulmonata</taxon>
        <taxon>Hygrophila</taxon>
        <taxon>Lymnaeoidea</taxon>
        <taxon>Lymnaeidae</taxon>
        <taxon>Lymnaea</taxon>
    </lineage>
</organism>
<feature type="compositionally biased region" description="Polar residues" evidence="1">
    <location>
        <begin position="28"/>
        <end position="38"/>
    </location>
</feature>
<proteinExistence type="predicted"/>
<evidence type="ECO:0000256" key="1">
    <source>
        <dbReference type="SAM" id="MobiDB-lite"/>
    </source>
</evidence>
<sequence length="108" mass="11597">YEFVDNEQEQSIEPNLRTRARKKRASENQELQPHASTDSVSGNSPASSSNLQPGLEPPISESRSLEESNRALPLSNVDAVIDAVSKGIFGSSEEDGSLDIPLSIASES</sequence>
<dbReference type="Proteomes" id="UP001497497">
    <property type="component" value="Unassembled WGS sequence"/>
</dbReference>
<feature type="compositionally biased region" description="Low complexity" evidence="1">
    <location>
        <begin position="39"/>
        <end position="49"/>
    </location>
</feature>
<feature type="region of interest" description="Disordered" evidence="1">
    <location>
        <begin position="1"/>
        <end position="76"/>
    </location>
</feature>
<feature type="non-terminal residue" evidence="2">
    <location>
        <position position="1"/>
    </location>
</feature>
<feature type="region of interest" description="Disordered" evidence="1">
    <location>
        <begin position="88"/>
        <end position="108"/>
    </location>
</feature>
<gene>
    <name evidence="2" type="ORF">GSLYS_00017309001</name>
</gene>
<dbReference type="EMBL" id="CAXITT010000575">
    <property type="protein sequence ID" value="CAL1543796.1"/>
    <property type="molecule type" value="Genomic_DNA"/>
</dbReference>
<accession>A0AAV2IAF3</accession>
<feature type="compositionally biased region" description="Acidic residues" evidence="1">
    <location>
        <begin position="1"/>
        <end position="10"/>
    </location>
</feature>
<reference evidence="2 3" key="1">
    <citation type="submission" date="2024-04" db="EMBL/GenBank/DDBJ databases">
        <authorList>
            <consortium name="Genoscope - CEA"/>
            <person name="William W."/>
        </authorList>
    </citation>
    <scope>NUCLEOTIDE SEQUENCE [LARGE SCALE GENOMIC DNA]</scope>
</reference>
<protein>
    <submittedName>
        <fullName evidence="2">Uncharacterized protein</fullName>
    </submittedName>
</protein>
<name>A0AAV2IAF3_LYMST</name>
<feature type="non-terminal residue" evidence="2">
    <location>
        <position position="108"/>
    </location>
</feature>
<dbReference type="AlphaFoldDB" id="A0AAV2IAF3"/>
<evidence type="ECO:0000313" key="3">
    <source>
        <dbReference type="Proteomes" id="UP001497497"/>
    </source>
</evidence>
<keyword evidence="3" id="KW-1185">Reference proteome</keyword>
<evidence type="ECO:0000313" key="2">
    <source>
        <dbReference type="EMBL" id="CAL1543796.1"/>
    </source>
</evidence>